<gene>
    <name evidence="1" type="ORF">BU25DRAFT_462458</name>
</gene>
<accession>A0ACB6RNW7</accession>
<reference evidence="1" key="1">
    <citation type="journal article" date="2020" name="Stud. Mycol.">
        <title>101 Dothideomycetes genomes: a test case for predicting lifestyles and emergence of pathogens.</title>
        <authorList>
            <person name="Haridas S."/>
            <person name="Albert R."/>
            <person name="Binder M."/>
            <person name="Bloem J."/>
            <person name="Labutti K."/>
            <person name="Salamov A."/>
            <person name="Andreopoulos B."/>
            <person name="Baker S."/>
            <person name="Barry K."/>
            <person name="Bills G."/>
            <person name="Bluhm B."/>
            <person name="Cannon C."/>
            <person name="Castanera R."/>
            <person name="Culley D."/>
            <person name="Daum C."/>
            <person name="Ezra D."/>
            <person name="Gonzalez J."/>
            <person name="Henrissat B."/>
            <person name="Kuo A."/>
            <person name="Liang C."/>
            <person name="Lipzen A."/>
            <person name="Lutzoni F."/>
            <person name="Magnuson J."/>
            <person name="Mondo S."/>
            <person name="Nolan M."/>
            <person name="Ohm R."/>
            <person name="Pangilinan J."/>
            <person name="Park H.-J."/>
            <person name="Ramirez L."/>
            <person name="Alfaro M."/>
            <person name="Sun H."/>
            <person name="Tritt A."/>
            <person name="Yoshinaga Y."/>
            <person name="Zwiers L.-H."/>
            <person name="Turgeon B."/>
            <person name="Goodwin S."/>
            <person name="Spatafora J."/>
            <person name="Crous P."/>
            <person name="Grigoriev I."/>
        </authorList>
    </citation>
    <scope>NUCLEOTIDE SEQUENCE</scope>
    <source>
        <strain evidence="1">CBS 525.71</strain>
    </source>
</reference>
<dbReference type="Proteomes" id="UP000799754">
    <property type="component" value="Unassembled WGS sequence"/>
</dbReference>
<evidence type="ECO:0000313" key="1">
    <source>
        <dbReference type="EMBL" id="KAF2622823.1"/>
    </source>
</evidence>
<name>A0ACB6RNW7_9PLEO</name>
<evidence type="ECO:0000313" key="2">
    <source>
        <dbReference type="Proteomes" id="UP000799754"/>
    </source>
</evidence>
<comment type="caution">
    <text evidence="1">The sequence shown here is derived from an EMBL/GenBank/DDBJ whole genome shotgun (WGS) entry which is preliminary data.</text>
</comment>
<organism evidence="1 2">
    <name type="scientific">Macroventuria anomochaeta</name>
    <dbReference type="NCBI Taxonomy" id="301207"/>
    <lineage>
        <taxon>Eukaryota</taxon>
        <taxon>Fungi</taxon>
        <taxon>Dikarya</taxon>
        <taxon>Ascomycota</taxon>
        <taxon>Pezizomycotina</taxon>
        <taxon>Dothideomycetes</taxon>
        <taxon>Pleosporomycetidae</taxon>
        <taxon>Pleosporales</taxon>
        <taxon>Pleosporineae</taxon>
        <taxon>Didymellaceae</taxon>
        <taxon>Macroventuria</taxon>
    </lineage>
</organism>
<protein>
    <submittedName>
        <fullName evidence="1">Uncharacterized protein</fullName>
    </submittedName>
</protein>
<sequence>MAVDDTDQTELLDRWIVDPGSNTHVINTEAWHGWKKTNNNPEHCSINAGNSHILITAWGTMKLVARTPYGLWTLELTHVAYIKGFLTSVLGLARCRTESIHFDSGCNIL</sequence>
<proteinExistence type="predicted"/>
<dbReference type="EMBL" id="MU006741">
    <property type="protein sequence ID" value="KAF2622823.1"/>
    <property type="molecule type" value="Genomic_DNA"/>
</dbReference>
<keyword evidence="2" id="KW-1185">Reference proteome</keyword>